<dbReference type="GO" id="GO:0003676">
    <property type="term" value="F:nucleic acid binding"/>
    <property type="evidence" value="ECO:0007669"/>
    <property type="project" value="InterPro"/>
</dbReference>
<sequence>MNITEPKVGAQYSLDHLVYEIVSINDGQISLCSLVHQYRRFIDVASFARMEQRGKLRMHQQAASDLSAAAQLAALPPDQQKRFRYRLAYVEAWLHQMEGRFTKVEAKKLIAEVAKKIGDSRPPSPSTLWNWKNRFLASNQSPFSLLKHRPAPRRKQLPLSIEDLIRHYIHTVYLTLERPTLRHAHKLLVGHIAAENRERHHCGAPHLMTPSYATFIRRVHSLDRYRVVRERYGLKAAQRATQSSGHLFIDEDPYACTLFDSKHMDVMLINQDGEVVGRPILSAHLNPASRELAGWDISMGAPCAEKMLSATIRAIVRYGKMATIYSDHGKEIFNTWSLDSFSILGISTDYVPVGDPNAKAFIERFFRTVDTGFCHHLPGTTKGSIKDRGDYPSAKKACLTLENLRSAFADWVEIYHNTWQDELETSPLKKGEALRLDALPPERFTEAELKQLCLSHWYLSVDRGRVAKGKLIWWGSGLAEVGLKLKAKQKAIVYFNPCDLGTVWVAHPDTPDDWHPAIGTNEDYQKGLSLSNHNEVRRSFITERRTFDHTEACIRLYALHQKIETYKAKTKNKTKKTSSSHDSTSKSSSLSTKLPHPAIDDSTFETYNMKRGNHNEQIK</sequence>
<dbReference type="InterPro" id="IPR001584">
    <property type="entry name" value="Integrase_cat-core"/>
</dbReference>
<evidence type="ECO:0000313" key="3">
    <source>
        <dbReference type="EMBL" id="KDD66182.1"/>
    </source>
</evidence>
<name>A0A059KVW1_9PSED</name>
<dbReference type="SUPFAM" id="SSF53098">
    <property type="entry name" value="Ribonuclease H-like"/>
    <property type="match status" value="1"/>
</dbReference>
<dbReference type="InterPro" id="IPR012337">
    <property type="entry name" value="RNaseH-like_sf"/>
</dbReference>
<comment type="caution">
    <text evidence="3">The sequence shown here is derived from an EMBL/GenBank/DDBJ whole genome shotgun (WGS) entry which is preliminary data.</text>
</comment>
<dbReference type="GO" id="GO:0015074">
    <property type="term" value="P:DNA integration"/>
    <property type="evidence" value="ECO:0007669"/>
    <property type="project" value="InterPro"/>
</dbReference>
<feature type="region of interest" description="Disordered" evidence="1">
    <location>
        <begin position="568"/>
        <end position="619"/>
    </location>
</feature>
<feature type="compositionally biased region" description="Low complexity" evidence="1">
    <location>
        <begin position="580"/>
        <end position="593"/>
    </location>
</feature>
<accession>A0A059KVW1</accession>
<dbReference type="AlphaFoldDB" id="A0A059KVW1"/>
<feature type="compositionally biased region" description="Basic residues" evidence="1">
    <location>
        <begin position="568"/>
        <end position="578"/>
    </location>
</feature>
<dbReference type="PROSITE" id="PS50994">
    <property type="entry name" value="INTEGRASE"/>
    <property type="match status" value="1"/>
</dbReference>
<reference evidence="3 4" key="1">
    <citation type="submission" date="2013-12" db="EMBL/GenBank/DDBJ databases">
        <authorList>
            <person name="Formusa P.A."/>
            <person name="Habash M."/>
            <person name="Lee H."/>
            <person name="Trevors J.T."/>
        </authorList>
    </citation>
    <scope>NUCLEOTIDE SEQUENCE [LARGE SCALE GENOMIC DNA]</scope>
    <source>
        <strain evidence="3 4">PD30</strain>
    </source>
</reference>
<feature type="domain" description="Integrase catalytic" evidence="2">
    <location>
        <begin position="249"/>
        <end position="448"/>
    </location>
</feature>
<protein>
    <recommendedName>
        <fullName evidence="2">Integrase catalytic domain-containing protein</fullName>
    </recommendedName>
</protein>
<dbReference type="RefSeq" id="WP_033060912.1">
    <property type="nucleotide sequence ID" value="NZ_AZQQ01000100.1"/>
</dbReference>
<dbReference type="Gene3D" id="3.30.420.10">
    <property type="entry name" value="Ribonuclease H-like superfamily/Ribonuclease H"/>
    <property type="match status" value="1"/>
</dbReference>
<evidence type="ECO:0000259" key="2">
    <source>
        <dbReference type="PROSITE" id="PS50994"/>
    </source>
</evidence>
<dbReference type="EMBL" id="AZQQ01000100">
    <property type="protein sequence ID" value="KDD66182.1"/>
    <property type="molecule type" value="Genomic_DNA"/>
</dbReference>
<dbReference type="Proteomes" id="UP000026739">
    <property type="component" value="Unassembled WGS sequence"/>
</dbReference>
<evidence type="ECO:0000256" key="1">
    <source>
        <dbReference type="SAM" id="MobiDB-lite"/>
    </source>
</evidence>
<dbReference type="eggNOG" id="COG2801">
    <property type="taxonomic scope" value="Bacteria"/>
</dbReference>
<dbReference type="InterPro" id="IPR036397">
    <property type="entry name" value="RNaseH_sf"/>
</dbReference>
<organism evidence="3 4">
    <name type="scientific">Pseudomonas mandelii PD30</name>
    <dbReference type="NCBI Taxonomy" id="1419583"/>
    <lineage>
        <taxon>Bacteria</taxon>
        <taxon>Pseudomonadati</taxon>
        <taxon>Pseudomonadota</taxon>
        <taxon>Gammaproteobacteria</taxon>
        <taxon>Pseudomonadales</taxon>
        <taxon>Pseudomonadaceae</taxon>
        <taxon>Pseudomonas</taxon>
    </lineage>
</organism>
<evidence type="ECO:0000313" key="4">
    <source>
        <dbReference type="Proteomes" id="UP000026739"/>
    </source>
</evidence>
<proteinExistence type="predicted"/>
<gene>
    <name evidence="3" type="ORF">V466_25710</name>
</gene>